<name>A0ABS0PSS3_9BRAD</name>
<keyword evidence="1" id="KW-0472">Membrane</keyword>
<reference evidence="2 3" key="1">
    <citation type="submission" date="2020-07" db="EMBL/GenBank/DDBJ databases">
        <title>Bradyrhizobium diversity isolated from nodules of indigenous legumes of Western Australia.</title>
        <authorList>
            <person name="Klepa M.S."/>
        </authorList>
    </citation>
    <scope>NUCLEOTIDE SEQUENCE [LARGE SCALE GENOMIC DNA]</scope>
    <source>
        <strain evidence="2 3">CNPSo 4010</strain>
    </source>
</reference>
<dbReference type="Proteomes" id="UP000807370">
    <property type="component" value="Unassembled WGS sequence"/>
</dbReference>
<proteinExistence type="predicted"/>
<comment type="caution">
    <text evidence="2">The sequence shown here is derived from an EMBL/GenBank/DDBJ whole genome shotgun (WGS) entry which is preliminary data.</text>
</comment>
<organism evidence="2 3">
    <name type="scientific">Bradyrhizobium agreste</name>
    <dbReference type="NCBI Taxonomy" id="2751811"/>
    <lineage>
        <taxon>Bacteria</taxon>
        <taxon>Pseudomonadati</taxon>
        <taxon>Pseudomonadota</taxon>
        <taxon>Alphaproteobacteria</taxon>
        <taxon>Hyphomicrobiales</taxon>
        <taxon>Nitrobacteraceae</taxon>
        <taxon>Bradyrhizobium</taxon>
    </lineage>
</organism>
<keyword evidence="1" id="KW-1133">Transmembrane helix</keyword>
<evidence type="ECO:0000313" key="3">
    <source>
        <dbReference type="Proteomes" id="UP000807370"/>
    </source>
</evidence>
<keyword evidence="3" id="KW-1185">Reference proteome</keyword>
<gene>
    <name evidence="2" type="ORF">HZZ13_20930</name>
</gene>
<keyword evidence="1" id="KW-0812">Transmembrane</keyword>
<accession>A0ABS0PSS3</accession>
<protein>
    <submittedName>
        <fullName evidence="2">Cbb3-type cytochrome c oxidase subunit 3</fullName>
    </submittedName>
</protein>
<evidence type="ECO:0000313" key="2">
    <source>
        <dbReference type="EMBL" id="MBH5400238.1"/>
    </source>
</evidence>
<dbReference type="Pfam" id="PF05545">
    <property type="entry name" value="FixQ"/>
    <property type="match status" value="1"/>
</dbReference>
<dbReference type="CDD" id="cd01324">
    <property type="entry name" value="cbb3_Oxidase_CcoQ"/>
    <property type="match status" value="1"/>
</dbReference>
<feature type="transmembrane region" description="Helical" evidence="1">
    <location>
        <begin position="18"/>
        <end position="36"/>
    </location>
</feature>
<dbReference type="EMBL" id="JACCHP010000013">
    <property type="protein sequence ID" value="MBH5400238.1"/>
    <property type="molecule type" value="Genomic_DNA"/>
</dbReference>
<sequence length="54" mass="6068">MKAILTVHNLASDLVTTIWTPAFVAIFLAIIAYAFWPRNKAAFDKAAHLPLREE</sequence>
<dbReference type="InterPro" id="IPR008621">
    <property type="entry name" value="Cbb3-typ_cyt_oxidase_comp"/>
</dbReference>
<dbReference type="RefSeq" id="WP_172783919.1">
    <property type="nucleotide sequence ID" value="NZ_JACCHP010000013.1"/>
</dbReference>
<evidence type="ECO:0000256" key="1">
    <source>
        <dbReference type="SAM" id="Phobius"/>
    </source>
</evidence>